<dbReference type="Pfam" id="PF04542">
    <property type="entry name" value="Sigma70_r2"/>
    <property type="match status" value="1"/>
</dbReference>
<evidence type="ECO:0000313" key="9">
    <source>
        <dbReference type="Proteomes" id="UP000078084"/>
    </source>
</evidence>
<reference evidence="7 9" key="1">
    <citation type="submission" date="2015-04" db="EMBL/GenBank/DDBJ databases">
        <title>Genome sequence of Kerstersia gyiorum CG1.</title>
        <authorList>
            <person name="Greninger A.L."/>
            <person name="Kozyreva V."/>
            <person name="Chaturvedi V."/>
        </authorList>
    </citation>
    <scope>NUCLEOTIDE SEQUENCE [LARGE SCALE GENOMIC DNA]</scope>
    <source>
        <strain evidence="7 9">CG1</strain>
    </source>
</reference>
<dbReference type="InterPro" id="IPR036388">
    <property type="entry name" value="WH-like_DNA-bd_sf"/>
</dbReference>
<name>A0A171KV36_9BURK</name>
<keyword evidence="2" id="KW-0805">Transcription regulation</keyword>
<dbReference type="PANTHER" id="PTHR43133:SF63">
    <property type="entry name" value="RNA POLYMERASE SIGMA FACTOR FECI-RELATED"/>
    <property type="match status" value="1"/>
</dbReference>
<dbReference type="Gene3D" id="1.10.1740.10">
    <property type="match status" value="1"/>
</dbReference>
<dbReference type="InterPro" id="IPR007627">
    <property type="entry name" value="RNA_pol_sigma70_r2"/>
</dbReference>
<dbReference type="RefSeq" id="WP_068369366.1">
    <property type="nucleotide sequence ID" value="NZ_CBCSEB010000014.1"/>
</dbReference>
<evidence type="ECO:0000256" key="1">
    <source>
        <dbReference type="ARBA" id="ARBA00010641"/>
    </source>
</evidence>
<dbReference type="Gene3D" id="1.10.10.10">
    <property type="entry name" value="Winged helix-like DNA-binding domain superfamily/Winged helix DNA-binding domain"/>
    <property type="match status" value="1"/>
</dbReference>
<evidence type="ECO:0000256" key="3">
    <source>
        <dbReference type="ARBA" id="ARBA00023082"/>
    </source>
</evidence>
<dbReference type="InterPro" id="IPR013324">
    <property type="entry name" value="RNA_pol_sigma_r3/r4-like"/>
</dbReference>
<evidence type="ECO:0000259" key="5">
    <source>
        <dbReference type="Pfam" id="PF04542"/>
    </source>
</evidence>
<protein>
    <submittedName>
        <fullName evidence="8">RNA polymerase sigma-70 factor (ECF subfamily)</fullName>
    </submittedName>
</protein>
<dbReference type="GO" id="GO:0016987">
    <property type="term" value="F:sigma factor activity"/>
    <property type="evidence" value="ECO:0007669"/>
    <property type="project" value="UniProtKB-KW"/>
</dbReference>
<keyword evidence="3" id="KW-0731">Sigma factor</keyword>
<keyword evidence="9" id="KW-1185">Reference proteome</keyword>
<gene>
    <name evidence="7" type="ORF">AAV32_05725</name>
    <name evidence="8" type="ORF">EV679_1476</name>
</gene>
<dbReference type="SUPFAM" id="SSF88946">
    <property type="entry name" value="Sigma2 domain of RNA polymerase sigma factors"/>
    <property type="match status" value="1"/>
</dbReference>
<sequence>MPSLAQVVEELTGAYTELKRYLGWKLNDSHKAADIAQESFERVYHHALKGKVARPRALLFSAARNLIIDQGRSEQRDQCLLDELGQQTAADSGVASVEQQVLHRRQLERVAARLQRLPRKRREVFVLARIYGYSYAEIAARMDISVDAVEKHIARAALDCSDLIEQEGAACAPRK</sequence>
<dbReference type="Proteomes" id="UP000292039">
    <property type="component" value="Unassembled WGS sequence"/>
</dbReference>
<dbReference type="PANTHER" id="PTHR43133">
    <property type="entry name" value="RNA POLYMERASE ECF-TYPE SIGMA FACTO"/>
    <property type="match status" value="1"/>
</dbReference>
<reference evidence="8 10" key="2">
    <citation type="submission" date="2019-02" db="EMBL/GenBank/DDBJ databases">
        <title>Genomic Encyclopedia of Type Strains, Phase IV (KMG-IV): sequencing the most valuable type-strain genomes for metagenomic binning, comparative biology and taxonomic classification.</title>
        <authorList>
            <person name="Goeker M."/>
        </authorList>
    </citation>
    <scope>NUCLEOTIDE SEQUENCE [LARGE SCALE GENOMIC DNA]</scope>
    <source>
        <strain evidence="8 10">DSM 16618</strain>
    </source>
</reference>
<keyword evidence="4" id="KW-0804">Transcription</keyword>
<evidence type="ECO:0000259" key="6">
    <source>
        <dbReference type="Pfam" id="PF08281"/>
    </source>
</evidence>
<feature type="domain" description="RNA polymerase sigma factor 70 region 4 type 2" evidence="6">
    <location>
        <begin position="108"/>
        <end position="157"/>
    </location>
</feature>
<evidence type="ECO:0000313" key="8">
    <source>
        <dbReference type="EMBL" id="RZS70083.1"/>
    </source>
</evidence>
<organism evidence="7 9">
    <name type="scientific">Kerstersia gyiorum</name>
    <dbReference type="NCBI Taxonomy" id="206506"/>
    <lineage>
        <taxon>Bacteria</taxon>
        <taxon>Pseudomonadati</taxon>
        <taxon>Pseudomonadota</taxon>
        <taxon>Betaproteobacteria</taxon>
        <taxon>Burkholderiales</taxon>
        <taxon>Alcaligenaceae</taxon>
        <taxon>Kerstersia</taxon>
    </lineage>
</organism>
<dbReference type="EMBL" id="LBNE01000002">
    <property type="protein sequence ID" value="KKO72753.1"/>
    <property type="molecule type" value="Genomic_DNA"/>
</dbReference>
<dbReference type="OrthoDB" id="192021at2"/>
<dbReference type="InterPro" id="IPR013325">
    <property type="entry name" value="RNA_pol_sigma_r2"/>
</dbReference>
<feature type="domain" description="RNA polymerase sigma-70 region 2" evidence="5">
    <location>
        <begin position="17"/>
        <end position="76"/>
    </location>
</feature>
<evidence type="ECO:0000313" key="7">
    <source>
        <dbReference type="EMBL" id="KKO72753.1"/>
    </source>
</evidence>
<comment type="similarity">
    <text evidence="1">Belongs to the sigma-70 factor family. ECF subfamily.</text>
</comment>
<dbReference type="NCBIfam" id="TIGR02937">
    <property type="entry name" value="sigma70-ECF"/>
    <property type="match status" value="1"/>
</dbReference>
<dbReference type="InterPro" id="IPR039425">
    <property type="entry name" value="RNA_pol_sigma-70-like"/>
</dbReference>
<dbReference type="GO" id="GO:0006352">
    <property type="term" value="P:DNA-templated transcription initiation"/>
    <property type="evidence" value="ECO:0007669"/>
    <property type="project" value="InterPro"/>
</dbReference>
<dbReference type="Proteomes" id="UP000078084">
    <property type="component" value="Unassembled WGS sequence"/>
</dbReference>
<evidence type="ECO:0000256" key="4">
    <source>
        <dbReference type="ARBA" id="ARBA00023163"/>
    </source>
</evidence>
<dbReference type="InterPro" id="IPR014284">
    <property type="entry name" value="RNA_pol_sigma-70_dom"/>
</dbReference>
<proteinExistence type="inferred from homology"/>
<dbReference type="EMBL" id="SGWZ01000002">
    <property type="protein sequence ID" value="RZS70083.1"/>
    <property type="molecule type" value="Genomic_DNA"/>
</dbReference>
<dbReference type="STRING" id="206506.AAV32_05725"/>
<dbReference type="InterPro" id="IPR013249">
    <property type="entry name" value="RNA_pol_sigma70_r4_t2"/>
</dbReference>
<accession>A0A171KV36</accession>
<comment type="caution">
    <text evidence="7">The sequence shown here is derived from an EMBL/GenBank/DDBJ whole genome shotgun (WGS) entry which is preliminary data.</text>
</comment>
<dbReference type="GO" id="GO:0003677">
    <property type="term" value="F:DNA binding"/>
    <property type="evidence" value="ECO:0007669"/>
    <property type="project" value="InterPro"/>
</dbReference>
<evidence type="ECO:0000313" key="10">
    <source>
        <dbReference type="Proteomes" id="UP000292039"/>
    </source>
</evidence>
<dbReference type="SUPFAM" id="SSF88659">
    <property type="entry name" value="Sigma3 and sigma4 domains of RNA polymerase sigma factors"/>
    <property type="match status" value="1"/>
</dbReference>
<evidence type="ECO:0000256" key="2">
    <source>
        <dbReference type="ARBA" id="ARBA00023015"/>
    </source>
</evidence>
<dbReference type="AlphaFoldDB" id="A0A171KV36"/>
<dbReference type="Pfam" id="PF08281">
    <property type="entry name" value="Sigma70_r4_2"/>
    <property type="match status" value="1"/>
</dbReference>